<dbReference type="Proteomes" id="UP000076871">
    <property type="component" value="Unassembled WGS sequence"/>
</dbReference>
<keyword evidence="2" id="KW-1185">Reference proteome</keyword>
<dbReference type="EMBL" id="KV427643">
    <property type="protein sequence ID" value="KZT03551.1"/>
    <property type="molecule type" value="Genomic_DNA"/>
</dbReference>
<evidence type="ECO:0000313" key="2">
    <source>
        <dbReference type="Proteomes" id="UP000076871"/>
    </source>
</evidence>
<organism evidence="1 2">
    <name type="scientific">Laetiporus sulphureus 93-53</name>
    <dbReference type="NCBI Taxonomy" id="1314785"/>
    <lineage>
        <taxon>Eukaryota</taxon>
        <taxon>Fungi</taxon>
        <taxon>Dikarya</taxon>
        <taxon>Basidiomycota</taxon>
        <taxon>Agaricomycotina</taxon>
        <taxon>Agaricomycetes</taxon>
        <taxon>Polyporales</taxon>
        <taxon>Laetiporus</taxon>
    </lineage>
</organism>
<evidence type="ECO:0000313" key="1">
    <source>
        <dbReference type="EMBL" id="KZT03551.1"/>
    </source>
</evidence>
<accession>A0A165CW30</accession>
<reference evidence="1 2" key="1">
    <citation type="journal article" date="2016" name="Mol. Biol. Evol.">
        <title>Comparative Genomics of Early-Diverging Mushroom-Forming Fungi Provides Insights into the Origins of Lignocellulose Decay Capabilities.</title>
        <authorList>
            <person name="Nagy L.G."/>
            <person name="Riley R."/>
            <person name="Tritt A."/>
            <person name="Adam C."/>
            <person name="Daum C."/>
            <person name="Floudas D."/>
            <person name="Sun H."/>
            <person name="Yadav J.S."/>
            <person name="Pangilinan J."/>
            <person name="Larsson K.H."/>
            <person name="Matsuura K."/>
            <person name="Barry K."/>
            <person name="Labutti K."/>
            <person name="Kuo R."/>
            <person name="Ohm R.A."/>
            <person name="Bhattacharya S.S."/>
            <person name="Shirouzu T."/>
            <person name="Yoshinaga Y."/>
            <person name="Martin F.M."/>
            <person name="Grigoriev I.V."/>
            <person name="Hibbett D.S."/>
        </authorList>
    </citation>
    <scope>NUCLEOTIDE SEQUENCE [LARGE SCALE GENOMIC DNA]</scope>
    <source>
        <strain evidence="1 2">93-53</strain>
    </source>
</reference>
<gene>
    <name evidence="1" type="ORF">LAESUDRAFT_729138</name>
</gene>
<protein>
    <submittedName>
        <fullName evidence="1">Uncharacterized protein</fullName>
    </submittedName>
</protein>
<dbReference type="GeneID" id="63826610"/>
<name>A0A165CW30_9APHY</name>
<proteinExistence type="predicted"/>
<dbReference type="RefSeq" id="XP_040761291.1">
    <property type="nucleotide sequence ID" value="XM_040909581.1"/>
</dbReference>
<sequence length="130" mass="14466">MPVLVRLTHTDSPMTAGREDDAWDASNVAHIALFARPSLARNLRLSSQAIIHACRTRPQAHRTKHKQCPIVACSDQTHQSGRTARHRSLPAHSIAAESRSRRATTLASYATHLEPLLDRLQALRVTDRPL</sequence>
<dbReference type="InParanoid" id="A0A165CW30"/>
<dbReference type="AlphaFoldDB" id="A0A165CW30"/>